<feature type="region of interest" description="Disordered" evidence="1">
    <location>
        <begin position="86"/>
        <end position="108"/>
    </location>
</feature>
<protein>
    <recommendedName>
        <fullName evidence="2">SCP domain-containing protein</fullName>
    </recommendedName>
</protein>
<name>A0A669P2Y8_PHACC</name>
<evidence type="ECO:0000259" key="2">
    <source>
        <dbReference type="SMART" id="SM00198"/>
    </source>
</evidence>
<dbReference type="AlphaFoldDB" id="A0A669P2Y8"/>
<feature type="domain" description="SCP" evidence="2">
    <location>
        <begin position="115"/>
        <end position="226"/>
    </location>
</feature>
<dbReference type="InterPro" id="IPR014044">
    <property type="entry name" value="CAP_dom"/>
</dbReference>
<dbReference type="Ensembl" id="ENSPCLT00000000605.1">
    <property type="protein sequence ID" value="ENSPCLP00000000478.1"/>
    <property type="gene ID" value="ENSPCLG00000000399.1"/>
</dbReference>
<dbReference type="PANTHER" id="PTHR10334">
    <property type="entry name" value="CYSTEINE-RICH SECRETORY PROTEIN-RELATED"/>
    <property type="match status" value="1"/>
</dbReference>
<dbReference type="SMART" id="SM00198">
    <property type="entry name" value="SCP"/>
    <property type="match status" value="1"/>
</dbReference>
<dbReference type="Gene3D" id="3.40.33.10">
    <property type="entry name" value="CAP"/>
    <property type="match status" value="1"/>
</dbReference>
<evidence type="ECO:0000313" key="4">
    <source>
        <dbReference type="Proteomes" id="UP000472261"/>
    </source>
</evidence>
<proteinExistence type="predicted"/>
<dbReference type="SUPFAM" id="SSF55797">
    <property type="entry name" value="PR-1-like"/>
    <property type="match status" value="1"/>
</dbReference>
<reference evidence="3" key="1">
    <citation type="submission" date="2025-08" db="UniProtKB">
        <authorList>
            <consortium name="Ensembl"/>
        </authorList>
    </citation>
    <scope>IDENTIFICATION</scope>
</reference>
<dbReference type="Pfam" id="PF00188">
    <property type="entry name" value="CAP"/>
    <property type="match status" value="1"/>
</dbReference>
<evidence type="ECO:0000256" key="1">
    <source>
        <dbReference type="SAM" id="MobiDB-lite"/>
    </source>
</evidence>
<gene>
    <name evidence="3" type="primary">R3HDML</name>
</gene>
<keyword evidence="4" id="KW-1185">Reference proteome</keyword>
<dbReference type="InterPro" id="IPR035940">
    <property type="entry name" value="CAP_sf"/>
</dbReference>
<reference evidence="3" key="2">
    <citation type="submission" date="2025-09" db="UniProtKB">
        <authorList>
            <consortium name="Ensembl"/>
        </authorList>
    </citation>
    <scope>IDENTIFICATION</scope>
</reference>
<dbReference type="Proteomes" id="UP000472261">
    <property type="component" value="Unplaced"/>
</dbReference>
<evidence type="ECO:0000313" key="3">
    <source>
        <dbReference type="Ensembl" id="ENSPCLP00000000478.1"/>
    </source>
</evidence>
<sequence length="399" mass="44326">MILLGPFQLGIFYDSMSSFLFGAMGFARAKQSGAGHVFSSSTTPQEQGQEIHTAMPLLHLHLCFTSMLCWLTHESSSLVLPNATELLSPPSSTRTGPAPGAGMPRSRRRRYLSPRDMNAILDYHNQVRAQVSPPAANMEYMVWDERLARAAEAWAARCVWEHGPPQLMKYVGQNLSIHSGRYRSVVDMVRSWHHEQQHYSFPHPHECNPRCPSKCSGSVCSHYTQGQLDRRSTVQDREAMLSLSTHLRGGLLQQHVLHGTQIQPSELVLGRWQHSTSSCCTPWGQGQQDYLWHHDAFVPPQPSPPYAALGFRQDTEPALAPVLPLWGSFWTPPGTAAVCSCFTPGGHWGCWEHKGLARPCCAGLGGSRAVTKLSLWVKRLEPSVPPLHVPLPQICPPTQ</sequence>
<accession>A0A669P2Y8</accession>
<dbReference type="InterPro" id="IPR001283">
    <property type="entry name" value="CRISP-related"/>
</dbReference>
<organism evidence="3 4">
    <name type="scientific">Phasianus colchicus</name>
    <name type="common">Common pheasant</name>
    <dbReference type="NCBI Taxonomy" id="9054"/>
    <lineage>
        <taxon>Eukaryota</taxon>
        <taxon>Metazoa</taxon>
        <taxon>Chordata</taxon>
        <taxon>Craniata</taxon>
        <taxon>Vertebrata</taxon>
        <taxon>Euteleostomi</taxon>
        <taxon>Archelosauria</taxon>
        <taxon>Archosauria</taxon>
        <taxon>Dinosauria</taxon>
        <taxon>Saurischia</taxon>
        <taxon>Theropoda</taxon>
        <taxon>Coelurosauria</taxon>
        <taxon>Aves</taxon>
        <taxon>Neognathae</taxon>
        <taxon>Galloanserae</taxon>
        <taxon>Galliformes</taxon>
        <taxon>Phasianidae</taxon>
        <taxon>Phasianinae</taxon>
        <taxon>Phasianus</taxon>
    </lineage>
</organism>